<accession>A0A2H0RIJ9</accession>
<dbReference type="AlphaFoldDB" id="A0A2H0RIJ9"/>
<sequence length="71" mass="8538">MIKLSFEYSQEFEVERIKSTLKRIDWYLANRYNLKALSFPEGFDLERLKRISGQELLIAVETEYDENKFIA</sequence>
<organism evidence="1 2">
    <name type="scientific">Candidatus Vogelbacteria bacterium CG10_big_fil_rev_8_21_14_0_10_49_38</name>
    <dbReference type="NCBI Taxonomy" id="1975043"/>
    <lineage>
        <taxon>Bacteria</taxon>
        <taxon>Candidatus Vogeliibacteriota</taxon>
    </lineage>
</organism>
<name>A0A2H0RIJ9_9BACT</name>
<gene>
    <name evidence="1" type="ORF">COV08_02705</name>
</gene>
<protein>
    <submittedName>
        <fullName evidence="1">Uncharacterized protein</fullName>
    </submittedName>
</protein>
<reference evidence="1 2" key="1">
    <citation type="submission" date="2017-09" db="EMBL/GenBank/DDBJ databases">
        <title>Depth-based differentiation of microbial function through sediment-hosted aquifers and enrichment of novel symbionts in the deep terrestrial subsurface.</title>
        <authorList>
            <person name="Probst A.J."/>
            <person name="Ladd B."/>
            <person name="Jarett J.K."/>
            <person name="Geller-Mcgrath D.E."/>
            <person name="Sieber C.M."/>
            <person name="Emerson J.B."/>
            <person name="Anantharaman K."/>
            <person name="Thomas B.C."/>
            <person name="Malmstrom R."/>
            <person name="Stieglmeier M."/>
            <person name="Klingl A."/>
            <person name="Woyke T."/>
            <person name="Ryan C.M."/>
            <person name="Banfield J.F."/>
        </authorList>
    </citation>
    <scope>NUCLEOTIDE SEQUENCE [LARGE SCALE GENOMIC DNA]</scope>
    <source>
        <strain evidence="1">CG10_big_fil_rev_8_21_14_0_10_49_38</strain>
    </source>
</reference>
<proteinExistence type="predicted"/>
<evidence type="ECO:0000313" key="1">
    <source>
        <dbReference type="EMBL" id="PIR45854.1"/>
    </source>
</evidence>
<dbReference type="EMBL" id="PCYK01000022">
    <property type="protein sequence ID" value="PIR45854.1"/>
    <property type="molecule type" value="Genomic_DNA"/>
</dbReference>
<feature type="non-terminal residue" evidence="1">
    <location>
        <position position="71"/>
    </location>
</feature>
<evidence type="ECO:0000313" key="2">
    <source>
        <dbReference type="Proteomes" id="UP000230431"/>
    </source>
</evidence>
<comment type="caution">
    <text evidence="1">The sequence shown here is derived from an EMBL/GenBank/DDBJ whole genome shotgun (WGS) entry which is preliminary data.</text>
</comment>
<dbReference type="Proteomes" id="UP000230431">
    <property type="component" value="Unassembled WGS sequence"/>
</dbReference>